<gene>
    <name evidence="1" type="ORF">Pr1d_01080</name>
</gene>
<name>A0A5B9Q1C5_9BACT</name>
<dbReference type="RefSeq" id="WP_148071672.1">
    <property type="nucleotide sequence ID" value="NZ_CP042913.1"/>
</dbReference>
<sequence length="59" mass="6651">MNELMPIAEPEQPMRNLPDSILDNLALLATDFSLVSPLGRSLFDPWAEESKLRVKIDVL</sequence>
<dbReference type="AlphaFoldDB" id="A0A5B9Q1C5"/>
<reference evidence="1 2" key="1">
    <citation type="submission" date="2019-08" db="EMBL/GenBank/DDBJ databases">
        <title>Deep-cultivation of Planctomycetes and their phenomic and genomic characterization uncovers novel biology.</title>
        <authorList>
            <person name="Wiegand S."/>
            <person name="Jogler M."/>
            <person name="Boedeker C."/>
            <person name="Pinto D."/>
            <person name="Vollmers J."/>
            <person name="Rivas-Marin E."/>
            <person name="Kohn T."/>
            <person name="Peeters S.H."/>
            <person name="Heuer A."/>
            <person name="Rast P."/>
            <person name="Oberbeckmann S."/>
            <person name="Bunk B."/>
            <person name="Jeske O."/>
            <person name="Meyerdierks A."/>
            <person name="Storesund J.E."/>
            <person name="Kallscheuer N."/>
            <person name="Luecker S."/>
            <person name="Lage O.M."/>
            <person name="Pohl T."/>
            <person name="Merkel B.J."/>
            <person name="Hornburger P."/>
            <person name="Mueller R.-W."/>
            <person name="Bruemmer F."/>
            <person name="Labrenz M."/>
            <person name="Spormann A.M."/>
            <person name="Op den Camp H."/>
            <person name="Overmann J."/>
            <person name="Amann R."/>
            <person name="Jetten M.S.M."/>
            <person name="Mascher T."/>
            <person name="Medema M.H."/>
            <person name="Devos D.P."/>
            <person name="Kaster A.-K."/>
            <person name="Ovreas L."/>
            <person name="Rohde M."/>
            <person name="Galperin M.Y."/>
            <person name="Jogler C."/>
        </authorList>
    </citation>
    <scope>NUCLEOTIDE SEQUENCE [LARGE SCALE GENOMIC DNA]</scope>
    <source>
        <strain evidence="1 2">Pr1d</strain>
    </source>
</reference>
<dbReference type="KEGG" id="bgok:Pr1d_01080"/>
<keyword evidence="2" id="KW-1185">Reference proteome</keyword>
<dbReference type="Proteomes" id="UP000323917">
    <property type="component" value="Chromosome"/>
</dbReference>
<accession>A0A5B9Q1C5</accession>
<evidence type="ECO:0000313" key="2">
    <source>
        <dbReference type="Proteomes" id="UP000323917"/>
    </source>
</evidence>
<protein>
    <submittedName>
        <fullName evidence="1">Uncharacterized protein</fullName>
    </submittedName>
</protein>
<evidence type="ECO:0000313" key="1">
    <source>
        <dbReference type="EMBL" id="QEG32847.1"/>
    </source>
</evidence>
<proteinExistence type="predicted"/>
<dbReference type="EMBL" id="CP042913">
    <property type="protein sequence ID" value="QEG32847.1"/>
    <property type="molecule type" value="Genomic_DNA"/>
</dbReference>
<organism evidence="1 2">
    <name type="scientific">Bythopirellula goksoeyrii</name>
    <dbReference type="NCBI Taxonomy" id="1400387"/>
    <lineage>
        <taxon>Bacteria</taxon>
        <taxon>Pseudomonadati</taxon>
        <taxon>Planctomycetota</taxon>
        <taxon>Planctomycetia</taxon>
        <taxon>Pirellulales</taxon>
        <taxon>Lacipirellulaceae</taxon>
        <taxon>Bythopirellula</taxon>
    </lineage>
</organism>